<accession>A0AC61ZU31</accession>
<evidence type="ECO:0000313" key="2">
    <source>
        <dbReference type="Proteomes" id="UP000321408"/>
    </source>
</evidence>
<name>A0AC61ZU31_9ARCH</name>
<organism evidence="1 2">
    <name type="scientific">Promethearchaeum syntrophicum</name>
    <dbReference type="NCBI Taxonomy" id="2594042"/>
    <lineage>
        <taxon>Archaea</taxon>
        <taxon>Promethearchaeati</taxon>
        <taxon>Promethearchaeota</taxon>
        <taxon>Promethearchaeia</taxon>
        <taxon>Promethearchaeales</taxon>
        <taxon>Promethearchaeaceae</taxon>
        <taxon>Promethearchaeum</taxon>
    </lineage>
</organism>
<protein>
    <submittedName>
        <fullName evidence="1">Uncharacterized protein</fullName>
    </submittedName>
</protein>
<dbReference type="EMBL" id="CP042905">
    <property type="protein sequence ID" value="XDF89309.1"/>
    <property type="molecule type" value="Genomic_DNA"/>
</dbReference>
<evidence type="ECO:0000313" key="1">
    <source>
        <dbReference type="EMBL" id="XDF89309.1"/>
    </source>
</evidence>
<keyword evidence="2" id="KW-1185">Reference proteome</keyword>
<reference evidence="1 2" key="2">
    <citation type="journal article" date="2024" name="Int. J. Syst. Evol. Microbiol.">
        <title>Promethearchaeum syntrophicum gen. nov., sp. nov., an anaerobic, obligately syntrophic archaeon, the first isolate of the lineage 'Asgard' archaea, and proposal of the new archaeal phylum Promethearchaeota phyl. nov. and kingdom Promethearchaeati regn. nov.</title>
        <authorList>
            <person name="Imachi H."/>
            <person name="Nobu M.K."/>
            <person name="Kato S."/>
            <person name="Takaki Y."/>
            <person name="Miyazaki M."/>
            <person name="Miyata M."/>
            <person name="Ogawara M."/>
            <person name="Saito Y."/>
            <person name="Sakai S."/>
            <person name="Tahara Y.O."/>
            <person name="Takano Y."/>
            <person name="Tasumi E."/>
            <person name="Uematsu K."/>
            <person name="Yoshimura T."/>
            <person name="Itoh T."/>
            <person name="Ohkuma M."/>
            <person name="Takai K."/>
        </authorList>
    </citation>
    <scope>NUCLEOTIDE SEQUENCE [LARGE SCALE GENOMIC DNA]</scope>
    <source>
        <strain evidence="1 2">MK-D1</strain>
    </source>
</reference>
<gene>
    <name evidence="1" type="ORF">DSAG12_04400</name>
</gene>
<reference evidence="1 2" key="1">
    <citation type="journal article" date="2020" name="Nature">
        <title>Isolation of an archaeon at the prokaryote-eukaryote interface.</title>
        <authorList>
            <person name="Imachi H."/>
            <person name="Nobu M.K."/>
            <person name="Nakahara N."/>
            <person name="Morono Y."/>
            <person name="Ogawara M."/>
            <person name="Takaki Y."/>
            <person name="Takano Y."/>
            <person name="Uematsu K."/>
            <person name="Ikuta T."/>
            <person name="Ito M."/>
            <person name="Matsui Y."/>
            <person name="Miyazaki M."/>
            <person name="Murata K."/>
            <person name="Saito Y."/>
            <person name="Sakai S."/>
            <person name="Song C."/>
            <person name="Tasumi E."/>
            <person name="Yamanaka Y."/>
            <person name="Yamaguchi T."/>
            <person name="Kamagata Y."/>
            <person name="Tamaki H."/>
            <person name="Takai K."/>
        </authorList>
    </citation>
    <scope>NUCLEOTIDE SEQUENCE [LARGE SCALE GENOMIC DNA]</scope>
    <source>
        <strain evidence="1 2">MK-D1</strain>
    </source>
</reference>
<dbReference type="Proteomes" id="UP000321408">
    <property type="component" value="Chromosome"/>
</dbReference>
<sequence length="104" mass="12158">MLSKTEREFLEGKKISPEYEAKMRNNIRKKLSKVSQDIELLLSNIDFCNSSRHCVDTPIPFYLKSIHDDIEGFEVQLEPEEVHVFGPAIILKNNWKLRKKVIIS</sequence>
<proteinExistence type="predicted"/>